<protein>
    <submittedName>
        <fullName evidence="2">Uncharacterized protein</fullName>
    </submittedName>
</protein>
<evidence type="ECO:0000313" key="3">
    <source>
        <dbReference type="Proteomes" id="UP000230423"/>
    </source>
</evidence>
<feature type="region of interest" description="Disordered" evidence="1">
    <location>
        <begin position="66"/>
        <end position="87"/>
    </location>
</feature>
<dbReference type="OrthoDB" id="5876428at2759"/>
<gene>
    <name evidence="2" type="ORF">TELCIR_14795</name>
</gene>
<dbReference type="EMBL" id="KZ350732">
    <property type="protein sequence ID" value="PIO63600.1"/>
    <property type="molecule type" value="Genomic_DNA"/>
</dbReference>
<dbReference type="AlphaFoldDB" id="A0A2G9U268"/>
<keyword evidence="3" id="KW-1185">Reference proteome</keyword>
<organism evidence="2 3">
    <name type="scientific">Teladorsagia circumcincta</name>
    <name type="common">Brown stomach worm</name>
    <name type="synonym">Ostertagia circumcincta</name>
    <dbReference type="NCBI Taxonomy" id="45464"/>
    <lineage>
        <taxon>Eukaryota</taxon>
        <taxon>Metazoa</taxon>
        <taxon>Ecdysozoa</taxon>
        <taxon>Nematoda</taxon>
        <taxon>Chromadorea</taxon>
        <taxon>Rhabditida</taxon>
        <taxon>Rhabditina</taxon>
        <taxon>Rhabditomorpha</taxon>
        <taxon>Strongyloidea</taxon>
        <taxon>Trichostrongylidae</taxon>
        <taxon>Teladorsagia</taxon>
    </lineage>
</organism>
<sequence>MESEDLNRVKFSAAGPLVLDRKLEGPVNEASNTEHTTEASKVSQTVPITKVRKAASAPNIVGKRVRKTLSKNGKRPHARRKESRKTY</sequence>
<proteinExistence type="predicted"/>
<reference evidence="2 3" key="1">
    <citation type="submission" date="2015-09" db="EMBL/GenBank/DDBJ databases">
        <title>Draft genome of the parasitic nematode Teladorsagia circumcincta isolate WARC Sus (inbred).</title>
        <authorList>
            <person name="Mitreva M."/>
        </authorList>
    </citation>
    <scope>NUCLEOTIDE SEQUENCE [LARGE SCALE GENOMIC DNA]</scope>
    <source>
        <strain evidence="2 3">S</strain>
    </source>
</reference>
<feature type="compositionally biased region" description="Polar residues" evidence="1">
    <location>
        <begin position="29"/>
        <end position="44"/>
    </location>
</feature>
<feature type="region of interest" description="Disordered" evidence="1">
    <location>
        <begin position="22"/>
        <end position="44"/>
    </location>
</feature>
<accession>A0A2G9U268</accession>
<evidence type="ECO:0000313" key="2">
    <source>
        <dbReference type="EMBL" id="PIO63600.1"/>
    </source>
</evidence>
<dbReference type="Proteomes" id="UP000230423">
    <property type="component" value="Unassembled WGS sequence"/>
</dbReference>
<evidence type="ECO:0000256" key="1">
    <source>
        <dbReference type="SAM" id="MobiDB-lite"/>
    </source>
</evidence>
<name>A0A2G9U268_TELCI</name>